<dbReference type="FunFam" id="3.40.50.1820:FF:000002">
    <property type="entry name" value="S-formylglutathione hydrolase"/>
    <property type="match status" value="1"/>
</dbReference>
<evidence type="ECO:0000256" key="1">
    <source>
        <dbReference type="ARBA" id="ARBA00005622"/>
    </source>
</evidence>
<dbReference type="GO" id="GO:0005829">
    <property type="term" value="C:cytosol"/>
    <property type="evidence" value="ECO:0007669"/>
    <property type="project" value="EnsemblFungi"/>
</dbReference>
<keyword evidence="5 7" id="KW-0378">Hydrolase</keyword>
<dbReference type="OrthoDB" id="420518at2759"/>
<dbReference type="InterPro" id="IPR000801">
    <property type="entry name" value="Esterase-like"/>
</dbReference>
<keyword evidence="4 7" id="KW-0719">Serine esterase</keyword>
<comment type="similarity">
    <text evidence="1 7">Belongs to the esterase D family.</text>
</comment>
<gene>
    <name evidence="8" type="primary">TDEL0D01760</name>
    <name evidence="8" type="ORF">TDEL_0D01760</name>
</gene>
<dbReference type="EC" id="3.1.2.12" evidence="2 7"/>
<dbReference type="NCBIfam" id="TIGR02821">
    <property type="entry name" value="fghA_ester_D"/>
    <property type="match status" value="1"/>
</dbReference>
<evidence type="ECO:0000313" key="8">
    <source>
        <dbReference type="EMBL" id="CCE91760.1"/>
    </source>
</evidence>
<evidence type="ECO:0000256" key="4">
    <source>
        <dbReference type="ARBA" id="ARBA00022487"/>
    </source>
</evidence>
<evidence type="ECO:0000256" key="2">
    <source>
        <dbReference type="ARBA" id="ARBA00012479"/>
    </source>
</evidence>
<comment type="catalytic activity">
    <reaction evidence="7">
        <text>S-formylglutathione + H2O = formate + glutathione + H(+)</text>
        <dbReference type="Rhea" id="RHEA:14961"/>
        <dbReference type="ChEBI" id="CHEBI:15377"/>
        <dbReference type="ChEBI" id="CHEBI:15378"/>
        <dbReference type="ChEBI" id="CHEBI:15740"/>
        <dbReference type="ChEBI" id="CHEBI:57688"/>
        <dbReference type="ChEBI" id="CHEBI:57925"/>
        <dbReference type="EC" id="3.1.2.12"/>
    </reaction>
</comment>
<dbReference type="AlphaFoldDB" id="G8ZT16"/>
<comment type="subcellular location">
    <subcellularLocation>
        <location evidence="7">Cytoplasm</location>
    </subcellularLocation>
</comment>
<evidence type="ECO:0000256" key="7">
    <source>
        <dbReference type="RuleBase" id="RU363068"/>
    </source>
</evidence>
<evidence type="ECO:0000256" key="3">
    <source>
        <dbReference type="ARBA" id="ARBA00016774"/>
    </source>
</evidence>
<feature type="active site" description="Charge relay system" evidence="6">
    <location>
        <position position="159"/>
    </location>
</feature>
<dbReference type="InParanoid" id="G8ZT16"/>
<dbReference type="PANTHER" id="PTHR10061:SF0">
    <property type="entry name" value="S-FORMYLGLUTATHIONE HYDROLASE"/>
    <property type="match status" value="1"/>
</dbReference>
<sequence>MSFKVNQEIAVCGGKVLKLSHFSQIIGASMDVNVYLPKQYYSKTVRKLIPVIYYLSGLTCSPQNASEKAFWQIQSDNYGFAMVFPDTSPRGDDVPDDPEKAWDFGIGAGFYLNATQEPYKKHYQMYDYIHKELPTSLDEYFGKDSNLDFLDNVGITGHSMGGYGSLTGFLKNYDANRYKSCSAFAPIVNPSKVPWGQKAFSGYLGSENAELWSQYDPSELVKKVINKGNDKILIHQGTKDPFLQTNLRPELLLEATKGTSWEGKIEVKMVDGFDHSYYFISTFVPEHATFHAKNLGLI</sequence>
<dbReference type="InterPro" id="IPR029058">
    <property type="entry name" value="AB_hydrolase_fold"/>
</dbReference>
<reference evidence="8 9" key="1">
    <citation type="journal article" date="2011" name="Proc. Natl. Acad. Sci. U.S.A.">
        <title>Evolutionary erosion of yeast sex chromosomes by mating-type switching accidents.</title>
        <authorList>
            <person name="Gordon J.L."/>
            <person name="Armisen D."/>
            <person name="Proux-Wera E."/>
            <person name="Oheigeartaigh S.S."/>
            <person name="Byrne K.P."/>
            <person name="Wolfe K.H."/>
        </authorList>
    </citation>
    <scope>NUCLEOTIDE SEQUENCE [LARGE SCALE GENOMIC DNA]</scope>
    <source>
        <strain evidence="9">ATCC 10662 / CBS 1146 / NBRC 0425 / NCYC 2629 / NRRL Y-866</strain>
    </source>
</reference>
<dbReference type="PANTHER" id="PTHR10061">
    <property type="entry name" value="S-FORMYLGLUTATHIONE HYDROLASE"/>
    <property type="match status" value="1"/>
</dbReference>
<comment type="function">
    <text evidence="7">Serine hydrolase involved in the detoxification of formaldehyde.</text>
</comment>
<dbReference type="RefSeq" id="XP_003680971.1">
    <property type="nucleotide sequence ID" value="XM_003680923.1"/>
</dbReference>
<dbReference type="GO" id="GO:0046294">
    <property type="term" value="P:formaldehyde catabolic process"/>
    <property type="evidence" value="ECO:0007669"/>
    <property type="project" value="EnsemblFungi"/>
</dbReference>
<dbReference type="MEROPS" id="S09.940"/>
<proteinExistence type="inferred from homology"/>
<organism evidence="8 9">
    <name type="scientific">Torulaspora delbrueckii</name>
    <name type="common">Yeast</name>
    <name type="synonym">Candida colliculosa</name>
    <dbReference type="NCBI Taxonomy" id="4950"/>
    <lineage>
        <taxon>Eukaryota</taxon>
        <taxon>Fungi</taxon>
        <taxon>Dikarya</taxon>
        <taxon>Ascomycota</taxon>
        <taxon>Saccharomycotina</taxon>
        <taxon>Saccharomycetes</taxon>
        <taxon>Saccharomycetales</taxon>
        <taxon>Saccharomycetaceae</taxon>
        <taxon>Torulaspora</taxon>
    </lineage>
</organism>
<dbReference type="SUPFAM" id="SSF53474">
    <property type="entry name" value="alpha/beta-Hydrolases"/>
    <property type="match status" value="1"/>
</dbReference>
<evidence type="ECO:0000313" key="9">
    <source>
        <dbReference type="Proteomes" id="UP000005627"/>
    </source>
</evidence>
<keyword evidence="7" id="KW-0963">Cytoplasm</keyword>
<keyword evidence="9" id="KW-1185">Reference proteome</keyword>
<dbReference type="GeneID" id="11502195"/>
<dbReference type="KEGG" id="tdl:TDEL_0D01760"/>
<protein>
    <recommendedName>
        <fullName evidence="3 7">S-formylglutathione hydrolase</fullName>
        <ecNumber evidence="2 7">3.1.2.12</ecNumber>
    </recommendedName>
</protein>
<dbReference type="EMBL" id="HE616745">
    <property type="protein sequence ID" value="CCE91760.1"/>
    <property type="molecule type" value="Genomic_DNA"/>
</dbReference>
<name>G8ZT16_TORDE</name>
<feature type="active site" description="Charge relay system" evidence="6">
    <location>
        <position position="240"/>
    </location>
</feature>
<dbReference type="HOGENOM" id="CLU_056472_0_1_1"/>
<dbReference type="Pfam" id="PF00756">
    <property type="entry name" value="Esterase"/>
    <property type="match status" value="1"/>
</dbReference>
<dbReference type="Gene3D" id="3.40.50.1820">
    <property type="entry name" value="alpha/beta hydrolase"/>
    <property type="match status" value="1"/>
</dbReference>
<dbReference type="GO" id="GO:0018738">
    <property type="term" value="F:S-formylglutathione hydrolase activity"/>
    <property type="evidence" value="ECO:0007669"/>
    <property type="project" value="UniProtKB-EC"/>
</dbReference>
<dbReference type="InterPro" id="IPR014186">
    <property type="entry name" value="S-formylglutathione_hydrol"/>
</dbReference>
<dbReference type="FunCoup" id="G8ZT16">
    <property type="interactions" value="708"/>
</dbReference>
<evidence type="ECO:0000256" key="6">
    <source>
        <dbReference type="PIRSR" id="PIRSR614186-1"/>
    </source>
</evidence>
<accession>G8ZT16</accession>
<dbReference type="eggNOG" id="KOG3101">
    <property type="taxonomic scope" value="Eukaryota"/>
</dbReference>
<dbReference type="STRING" id="1076872.G8ZT16"/>
<dbReference type="Proteomes" id="UP000005627">
    <property type="component" value="Chromosome 4"/>
</dbReference>
<dbReference type="GO" id="GO:0052689">
    <property type="term" value="F:carboxylic ester hydrolase activity"/>
    <property type="evidence" value="ECO:0007669"/>
    <property type="project" value="UniProtKB-KW"/>
</dbReference>
<evidence type="ECO:0000256" key="5">
    <source>
        <dbReference type="ARBA" id="ARBA00022801"/>
    </source>
</evidence>
<feature type="active site" description="Charge relay system" evidence="6">
    <location>
        <position position="275"/>
    </location>
</feature>